<reference evidence="2 3" key="1">
    <citation type="submission" date="2017-04" db="EMBL/GenBank/DDBJ databases">
        <title>Genome Sequence of the Model Brown-Rot Fungus Postia placenta SB12.</title>
        <authorList>
            <consortium name="DOE Joint Genome Institute"/>
            <person name="Gaskell J."/>
            <person name="Kersten P."/>
            <person name="Larrondo L.F."/>
            <person name="Canessa P."/>
            <person name="Martinez D."/>
            <person name="Hibbett D."/>
            <person name="Schmoll M."/>
            <person name="Kubicek C.P."/>
            <person name="Martinez A.T."/>
            <person name="Yadav J."/>
            <person name="Master E."/>
            <person name="Magnuson J.K."/>
            <person name="James T."/>
            <person name="Yaver D."/>
            <person name="Berka R."/>
            <person name="Labutti K."/>
            <person name="Lipzen A."/>
            <person name="Aerts A."/>
            <person name="Barry K."/>
            <person name="Henrissat B."/>
            <person name="Blanchette R."/>
            <person name="Grigoriev I."/>
            <person name="Cullen D."/>
        </authorList>
    </citation>
    <scope>NUCLEOTIDE SEQUENCE [LARGE SCALE GENOMIC DNA]</scope>
    <source>
        <strain evidence="2 3">MAD-698-R-SB12</strain>
    </source>
</reference>
<dbReference type="AlphaFoldDB" id="A0A1X6MP19"/>
<dbReference type="RefSeq" id="XP_024334909.1">
    <property type="nucleotide sequence ID" value="XM_024486838.1"/>
</dbReference>
<dbReference type="Proteomes" id="UP000194127">
    <property type="component" value="Unassembled WGS sequence"/>
</dbReference>
<proteinExistence type="predicted"/>
<sequence length="162" mass="17977">DTKQTRNLTYLIRTPNEGEEVLIREAVHDGWRKLREITVPTDVPDLEALDVELNVNALVWVGRELDGLRDDICVGLDKGIAIWRGSKILRRFESSVGFVDGTLEKWAPELGAKWQSKQKGSTVASRALSPGHRDTARDPLSLRVPHVGGPKSRSIDSVKTCA</sequence>
<protein>
    <submittedName>
        <fullName evidence="2">Uncharacterized protein</fullName>
    </submittedName>
</protein>
<evidence type="ECO:0000256" key="1">
    <source>
        <dbReference type="SAM" id="MobiDB-lite"/>
    </source>
</evidence>
<evidence type="ECO:0000313" key="2">
    <source>
        <dbReference type="EMBL" id="OSX58115.1"/>
    </source>
</evidence>
<feature type="region of interest" description="Disordered" evidence="1">
    <location>
        <begin position="117"/>
        <end position="162"/>
    </location>
</feature>
<evidence type="ECO:0000313" key="3">
    <source>
        <dbReference type="Proteomes" id="UP000194127"/>
    </source>
</evidence>
<keyword evidence="3" id="KW-1185">Reference proteome</keyword>
<dbReference type="GeneID" id="36331787"/>
<organism evidence="2 3">
    <name type="scientific">Postia placenta MAD-698-R-SB12</name>
    <dbReference type="NCBI Taxonomy" id="670580"/>
    <lineage>
        <taxon>Eukaryota</taxon>
        <taxon>Fungi</taxon>
        <taxon>Dikarya</taxon>
        <taxon>Basidiomycota</taxon>
        <taxon>Agaricomycotina</taxon>
        <taxon>Agaricomycetes</taxon>
        <taxon>Polyporales</taxon>
        <taxon>Adustoporiaceae</taxon>
        <taxon>Rhodonia</taxon>
    </lineage>
</organism>
<gene>
    <name evidence="2" type="ORF">POSPLADRAFT_1154309</name>
</gene>
<name>A0A1X6MP19_9APHY</name>
<feature type="non-terminal residue" evidence="2">
    <location>
        <position position="1"/>
    </location>
</feature>
<dbReference type="OrthoDB" id="10270805at2759"/>
<accession>A0A1X6MP19</accession>
<dbReference type="EMBL" id="KZ110605">
    <property type="protein sequence ID" value="OSX58115.1"/>
    <property type="molecule type" value="Genomic_DNA"/>
</dbReference>